<dbReference type="InterPro" id="IPR029787">
    <property type="entry name" value="Nucleotide_cyclase"/>
</dbReference>
<evidence type="ECO:0000256" key="1">
    <source>
        <dbReference type="SAM" id="Phobius"/>
    </source>
</evidence>
<dbReference type="InterPro" id="IPR043128">
    <property type="entry name" value="Rev_trsase/Diguanyl_cyclase"/>
</dbReference>
<evidence type="ECO:0000259" key="2">
    <source>
        <dbReference type="PROSITE" id="PS50883"/>
    </source>
</evidence>
<dbReference type="Pfam" id="PF00990">
    <property type="entry name" value="GGDEF"/>
    <property type="match status" value="1"/>
</dbReference>
<dbReference type="InterPro" id="IPR000160">
    <property type="entry name" value="GGDEF_dom"/>
</dbReference>
<dbReference type="SUPFAM" id="SSF55073">
    <property type="entry name" value="Nucleotide cyclase"/>
    <property type="match status" value="1"/>
</dbReference>
<comment type="caution">
    <text evidence="4">The sequence shown here is derived from an EMBL/GenBank/DDBJ whole genome shotgun (WGS) entry which is preliminary data.</text>
</comment>
<evidence type="ECO:0000313" key="4">
    <source>
        <dbReference type="EMBL" id="GLR68487.1"/>
    </source>
</evidence>
<dbReference type="PANTHER" id="PTHR44757">
    <property type="entry name" value="DIGUANYLATE CYCLASE DGCP"/>
    <property type="match status" value="1"/>
</dbReference>
<keyword evidence="1" id="KW-0812">Transmembrane</keyword>
<feature type="transmembrane region" description="Helical" evidence="1">
    <location>
        <begin position="110"/>
        <end position="140"/>
    </location>
</feature>
<proteinExistence type="predicted"/>
<evidence type="ECO:0008006" key="6">
    <source>
        <dbReference type="Google" id="ProtNLM"/>
    </source>
</evidence>
<dbReference type="SMART" id="SM00052">
    <property type="entry name" value="EAL"/>
    <property type="match status" value="1"/>
</dbReference>
<dbReference type="InterPro" id="IPR052155">
    <property type="entry name" value="Biofilm_reg_signaling"/>
</dbReference>
<gene>
    <name evidence="4" type="ORF">GCM10010909_31680</name>
</gene>
<evidence type="ECO:0000259" key="3">
    <source>
        <dbReference type="PROSITE" id="PS50887"/>
    </source>
</evidence>
<dbReference type="PROSITE" id="PS50887">
    <property type="entry name" value="GGDEF"/>
    <property type="match status" value="1"/>
</dbReference>
<dbReference type="InterPro" id="IPR001633">
    <property type="entry name" value="EAL_dom"/>
</dbReference>
<dbReference type="SMART" id="SM00267">
    <property type="entry name" value="GGDEF"/>
    <property type="match status" value="1"/>
</dbReference>
<dbReference type="RefSeq" id="WP_284259331.1">
    <property type="nucleotide sequence ID" value="NZ_BSOS01000090.1"/>
</dbReference>
<evidence type="ECO:0000313" key="5">
    <source>
        <dbReference type="Proteomes" id="UP001156641"/>
    </source>
</evidence>
<accession>A0ABQ6AB11</accession>
<dbReference type="EMBL" id="BSOS01000090">
    <property type="protein sequence ID" value="GLR68487.1"/>
    <property type="molecule type" value="Genomic_DNA"/>
</dbReference>
<protein>
    <recommendedName>
        <fullName evidence="6">Diguanylate cyclase/phosphodiesterase</fullName>
    </recommendedName>
</protein>
<keyword evidence="5" id="KW-1185">Reference proteome</keyword>
<dbReference type="InterPro" id="IPR035919">
    <property type="entry name" value="EAL_sf"/>
</dbReference>
<feature type="transmembrane region" description="Helical" evidence="1">
    <location>
        <begin position="160"/>
        <end position="179"/>
    </location>
</feature>
<feature type="domain" description="EAL" evidence="2">
    <location>
        <begin position="377"/>
        <end position="631"/>
    </location>
</feature>
<reference evidence="5" key="1">
    <citation type="journal article" date="2019" name="Int. J. Syst. Evol. Microbiol.">
        <title>The Global Catalogue of Microorganisms (GCM) 10K type strain sequencing project: providing services to taxonomists for standard genome sequencing and annotation.</title>
        <authorList>
            <consortium name="The Broad Institute Genomics Platform"/>
            <consortium name="The Broad Institute Genome Sequencing Center for Infectious Disease"/>
            <person name="Wu L."/>
            <person name="Ma J."/>
        </authorList>
    </citation>
    <scope>NUCLEOTIDE SEQUENCE [LARGE SCALE GENOMIC DNA]</scope>
    <source>
        <strain evidence="5">NBRC 112502</strain>
    </source>
</reference>
<feature type="domain" description="GGDEF" evidence="3">
    <location>
        <begin position="235"/>
        <end position="368"/>
    </location>
</feature>
<feature type="transmembrane region" description="Helical" evidence="1">
    <location>
        <begin position="20"/>
        <end position="42"/>
    </location>
</feature>
<sequence length="642" mass="69840">MLNTAQISLAEVMRDRRRQLSTRLAAGLTQMVCGGLLLGWTWSIPLMTAYISLQGVEVFYFSAVKRDIPPHEGREHVIALTIIALSSVLFGAATMLLGQKLGSWGDVTAAFLLCGTILNSVLITIGCLAAFQAMVFPYLVYFCLLPFNTLSRHEGPSLPVLLSLLASGLFLVTSVGQIWQRWSRNKAAEILAVRRYVAERDANEERLLLLSQQDALTGLLNRNALRAQLARNIRSAGALLLIDLDGFKYVNDTLGHSAGDRVLGEISERIQRAAQPPDTAARLGGDEFALLLPGVTGPVAVMARADLLITEISQPVMLDGHPINIGASIGIAIHPLHGKDPEQLFANADLALYQAKAEGRHCARIYHAGLRAQAQGKVLRDTELRLALERGEFEMFYQPQVRLADGALTGAEALLRWRHPEQGLLTPEHFLSALEGGLLSARVGAWVIETACRQAALWRAQGKADFRIGVNIFGAQFRSGNLVEWVVRTCAAAGLPPEALELEITENIILRHEDDIIAPLQELRELGVGVAFDDYGTGFASLSMLTRFPVSRLKIDRSFTHSICDNQAEAAVIHAVLALARSLHLKVTAEGIESKAQALALVREGCDEGQGYYFGRPMNAAAFARTFNLGVAGATARQPSRL</sequence>
<keyword evidence="1" id="KW-0472">Membrane</keyword>
<dbReference type="Proteomes" id="UP001156641">
    <property type="component" value="Unassembled WGS sequence"/>
</dbReference>
<dbReference type="CDD" id="cd01948">
    <property type="entry name" value="EAL"/>
    <property type="match status" value="1"/>
</dbReference>
<dbReference type="PROSITE" id="PS50883">
    <property type="entry name" value="EAL"/>
    <property type="match status" value="1"/>
</dbReference>
<dbReference type="Gene3D" id="3.30.70.270">
    <property type="match status" value="1"/>
</dbReference>
<keyword evidence="1" id="KW-1133">Transmembrane helix</keyword>
<feature type="transmembrane region" description="Helical" evidence="1">
    <location>
        <begin position="77"/>
        <end position="98"/>
    </location>
</feature>
<dbReference type="SUPFAM" id="SSF141868">
    <property type="entry name" value="EAL domain-like"/>
    <property type="match status" value="1"/>
</dbReference>
<dbReference type="Pfam" id="PF00563">
    <property type="entry name" value="EAL"/>
    <property type="match status" value="1"/>
</dbReference>
<name>A0ABQ6AB11_9PROT</name>
<dbReference type="PANTHER" id="PTHR44757:SF2">
    <property type="entry name" value="BIOFILM ARCHITECTURE MAINTENANCE PROTEIN MBAA"/>
    <property type="match status" value="1"/>
</dbReference>
<dbReference type="CDD" id="cd01949">
    <property type="entry name" value="GGDEF"/>
    <property type="match status" value="1"/>
</dbReference>
<dbReference type="Gene3D" id="3.20.20.450">
    <property type="entry name" value="EAL domain"/>
    <property type="match status" value="1"/>
</dbReference>
<dbReference type="NCBIfam" id="TIGR00254">
    <property type="entry name" value="GGDEF"/>
    <property type="match status" value="1"/>
</dbReference>
<organism evidence="4 5">
    <name type="scientific">Acidocella aquatica</name>
    <dbReference type="NCBI Taxonomy" id="1922313"/>
    <lineage>
        <taxon>Bacteria</taxon>
        <taxon>Pseudomonadati</taxon>
        <taxon>Pseudomonadota</taxon>
        <taxon>Alphaproteobacteria</taxon>
        <taxon>Acetobacterales</taxon>
        <taxon>Acidocellaceae</taxon>
        <taxon>Acidocella</taxon>
    </lineage>
</organism>